<dbReference type="InterPro" id="IPR029058">
    <property type="entry name" value="AB_hydrolase_fold"/>
</dbReference>
<dbReference type="EMBL" id="ML122273">
    <property type="protein sequence ID" value="RPD58756.1"/>
    <property type="molecule type" value="Genomic_DNA"/>
</dbReference>
<dbReference type="InterPro" id="IPR019826">
    <property type="entry name" value="Carboxylesterase_B_AS"/>
</dbReference>
<dbReference type="PANTHER" id="PTHR11559">
    <property type="entry name" value="CARBOXYLESTERASE"/>
    <property type="match status" value="1"/>
</dbReference>
<feature type="signal peptide" evidence="3">
    <location>
        <begin position="1"/>
        <end position="17"/>
    </location>
</feature>
<dbReference type="STRING" id="1328759.A0A5C2SBQ6"/>
<evidence type="ECO:0000259" key="4">
    <source>
        <dbReference type="Pfam" id="PF00135"/>
    </source>
</evidence>
<dbReference type="Gene3D" id="3.40.50.1820">
    <property type="entry name" value="alpha/beta hydrolase"/>
    <property type="match status" value="1"/>
</dbReference>
<proteinExistence type="inferred from homology"/>
<dbReference type="Proteomes" id="UP000313359">
    <property type="component" value="Unassembled WGS sequence"/>
</dbReference>
<keyword evidence="3" id="KW-0732">Signal</keyword>
<reference evidence="5" key="1">
    <citation type="journal article" date="2018" name="Genome Biol. Evol.">
        <title>Genomics and development of Lentinus tigrinus, a white-rot wood-decaying mushroom with dimorphic fruiting bodies.</title>
        <authorList>
            <person name="Wu B."/>
            <person name="Xu Z."/>
            <person name="Knudson A."/>
            <person name="Carlson A."/>
            <person name="Chen N."/>
            <person name="Kovaka S."/>
            <person name="LaButti K."/>
            <person name="Lipzen A."/>
            <person name="Pennachio C."/>
            <person name="Riley R."/>
            <person name="Schakwitz W."/>
            <person name="Umezawa K."/>
            <person name="Ohm R.A."/>
            <person name="Grigoriev I.V."/>
            <person name="Nagy L.G."/>
            <person name="Gibbons J."/>
            <person name="Hibbett D."/>
        </authorList>
    </citation>
    <scope>NUCLEOTIDE SEQUENCE [LARGE SCALE GENOMIC DNA]</scope>
    <source>
        <strain evidence="5">ALCF2SS1-6</strain>
    </source>
</reference>
<sequence>MQHTLVLLACLVPLAHAAGAPTVRLDDATVIGTSDSVTSSFLGIPFAQAPIGKLRLQLPQPITRYSGVINATTFGNQCIQQTINLPTIPPDLPPEISQFIGPMTTPPDVPQSEDCLNINVIVPAGTRPDAKLPIAAWIYGGGYQIGSNAVRPGAVVVNRSIEIGLPVIFVSMNYRLSAFGFLGGREIQEAGLGNLGLRDQREALRWVQKHIAAFGGDPTKVTIWGESAGSQAVLFQMITNGGNTEGLFRAGWMESGSALPTRDFSKLQPTFDFIVSETGCSSSRDPLACLREVPAEAITAAMDKTPTFLSFQSLNTPWMPHADGVFLKDGPQQLVLKGSVADIPFVVGSCEDEGTLFSLASLNITTAQEAAAYLKSNYFPSASDATIQHLLDLYPANPAAGSPFGTGDAFAFTPEFKRLAAFQGDFIFQATRRFLLDQRANTQVARSFLNERDKITGLGATHTTELPNVFGGGDMTDFLVRFVNTLDPNGGPQIKWPAYTPGSPQLLAFVEGDTPLQVIQDTFRKEAMDFVMQLSLAEPL</sequence>
<keyword evidence="6" id="KW-1185">Reference proteome</keyword>
<protein>
    <recommendedName>
        <fullName evidence="3">Carboxylic ester hydrolase</fullName>
        <ecNumber evidence="3">3.1.1.-</ecNumber>
    </recommendedName>
</protein>
<dbReference type="InterPro" id="IPR050309">
    <property type="entry name" value="Type-B_Carboxylest/Lipase"/>
</dbReference>
<organism evidence="5 6">
    <name type="scientific">Lentinus tigrinus ALCF2SS1-6</name>
    <dbReference type="NCBI Taxonomy" id="1328759"/>
    <lineage>
        <taxon>Eukaryota</taxon>
        <taxon>Fungi</taxon>
        <taxon>Dikarya</taxon>
        <taxon>Basidiomycota</taxon>
        <taxon>Agaricomycotina</taxon>
        <taxon>Agaricomycetes</taxon>
        <taxon>Polyporales</taxon>
        <taxon>Polyporaceae</taxon>
        <taxon>Lentinus</taxon>
    </lineage>
</organism>
<feature type="domain" description="Carboxylesterase type B" evidence="4">
    <location>
        <begin position="21"/>
        <end position="514"/>
    </location>
</feature>
<dbReference type="OrthoDB" id="408631at2759"/>
<dbReference type="PROSITE" id="PS00122">
    <property type="entry name" value="CARBOXYLESTERASE_B_1"/>
    <property type="match status" value="1"/>
</dbReference>
<dbReference type="SUPFAM" id="SSF53474">
    <property type="entry name" value="alpha/beta-Hydrolases"/>
    <property type="match status" value="1"/>
</dbReference>
<evidence type="ECO:0000313" key="5">
    <source>
        <dbReference type="EMBL" id="RPD58756.1"/>
    </source>
</evidence>
<keyword evidence="2 3" id="KW-0378">Hydrolase</keyword>
<gene>
    <name evidence="5" type="ORF">L227DRAFT_504752</name>
</gene>
<evidence type="ECO:0000256" key="3">
    <source>
        <dbReference type="RuleBase" id="RU361235"/>
    </source>
</evidence>
<evidence type="ECO:0000313" key="6">
    <source>
        <dbReference type="Proteomes" id="UP000313359"/>
    </source>
</evidence>
<dbReference type="GO" id="GO:0016787">
    <property type="term" value="F:hydrolase activity"/>
    <property type="evidence" value="ECO:0007669"/>
    <property type="project" value="UniProtKB-KW"/>
</dbReference>
<dbReference type="InterPro" id="IPR002018">
    <property type="entry name" value="CarbesteraseB"/>
</dbReference>
<name>A0A5C2SBQ6_9APHY</name>
<feature type="chain" id="PRO_5022994756" description="Carboxylic ester hydrolase" evidence="3">
    <location>
        <begin position="18"/>
        <end position="540"/>
    </location>
</feature>
<dbReference type="Pfam" id="PF00135">
    <property type="entry name" value="COesterase"/>
    <property type="match status" value="1"/>
</dbReference>
<accession>A0A5C2SBQ6</accession>
<evidence type="ECO:0000256" key="1">
    <source>
        <dbReference type="ARBA" id="ARBA00005964"/>
    </source>
</evidence>
<dbReference type="AlphaFoldDB" id="A0A5C2SBQ6"/>
<dbReference type="EC" id="3.1.1.-" evidence="3"/>
<comment type="similarity">
    <text evidence="1 3">Belongs to the type-B carboxylesterase/lipase family.</text>
</comment>
<evidence type="ECO:0000256" key="2">
    <source>
        <dbReference type="ARBA" id="ARBA00022801"/>
    </source>
</evidence>